<gene>
    <name evidence="1" type="ORF">DCAR_015186</name>
    <name evidence="2" type="ORF">DCAR_0415617</name>
</gene>
<protein>
    <submittedName>
        <fullName evidence="1">Uncharacterized protein</fullName>
    </submittedName>
</protein>
<name>A0A162A7W7_DAUCS</name>
<dbReference type="AlphaFoldDB" id="A0A162A7W7"/>
<reference evidence="2" key="2">
    <citation type="submission" date="2022-03" db="EMBL/GenBank/DDBJ databases">
        <title>Draft title - Genomic analysis of global carrot germplasm unveils the trajectory of domestication and the origin of high carotenoid orange carrot.</title>
        <authorList>
            <person name="Iorizzo M."/>
            <person name="Ellison S."/>
            <person name="Senalik D."/>
            <person name="Macko-Podgorni A."/>
            <person name="Grzebelus D."/>
            <person name="Bostan H."/>
            <person name="Rolling W."/>
            <person name="Curaba J."/>
            <person name="Simon P."/>
        </authorList>
    </citation>
    <scope>NUCLEOTIDE SEQUENCE</scope>
    <source>
        <tissue evidence="2">Leaf</tissue>
    </source>
</reference>
<organism evidence="1">
    <name type="scientific">Daucus carota subsp. sativus</name>
    <name type="common">Carrot</name>
    <dbReference type="NCBI Taxonomy" id="79200"/>
    <lineage>
        <taxon>Eukaryota</taxon>
        <taxon>Viridiplantae</taxon>
        <taxon>Streptophyta</taxon>
        <taxon>Embryophyta</taxon>
        <taxon>Tracheophyta</taxon>
        <taxon>Spermatophyta</taxon>
        <taxon>Magnoliopsida</taxon>
        <taxon>eudicotyledons</taxon>
        <taxon>Gunneridae</taxon>
        <taxon>Pentapetalae</taxon>
        <taxon>asterids</taxon>
        <taxon>campanulids</taxon>
        <taxon>Apiales</taxon>
        <taxon>Apiaceae</taxon>
        <taxon>Apioideae</taxon>
        <taxon>Scandiceae</taxon>
        <taxon>Daucinae</taxon>
        <taxon>Daucus</taxon>
        <taxon>Daucus sect. Daucus</taxon>
    </lineage>
</organism>
<evidence type="ECO:0000313" key="3">
    <source>
        <dbReference type="Proteomes" id="UP000077755"/>
    </source>
</evidence>
<dbReference type="EMBL" id="CP093346">
    <property type="protein sequence ID" value="WOG96283.1"/>
    <property type="molecule type" value="Genomic_DNA"/>
</dbReference>
<evidence type="ECO:0000313" key="2">
    <source>
        <dbReference type="EMBL" id="WOG96283.1"/>
    </source>
</evidence>
<accession>A0A162A7W7</accession>
<evidence type="ECO:0000313" key="1">
    <source>
        <dbReference type="EMBL" id="KZM97452.1"/>
    </source>
</evidence>
<dbReference type="EMBL" id="LNRQ01000004">
    <property type="protein sequence ID" value="KZM97452.1"/>
    <property type="molecule type" value="Genomic_DNA"/>
</dbReference>
<reference evidence="1" key="1">
    <citation type="journal article" date="2016" name="Nat. Genet.">
        <title>A high-quality carrot genome assembly provides new insights into carotenoid accumulation and asterid genome evolution.</title>
        <authorList>
            <person name="Iorizzo M."/>
            <person name="Ellison S."/>
            <person name="Senalik D."/>
            <person name="Zeng P."/>
            <person name="Satapoomin P."/>
            <person name="Huang J."/>
            <person name="Bowman M."/>
            <person name="Iovene M."/>
            <person name="Sanseverino W."/>
            <person name="Cavagnaro P."/>
            <person name="Yildiz M."/>
            <person name="Macko-Podgorni A."/>
            <person name="Moranska E."/>
            <person name="Grzebelus E."/>
            <person name="Grzebelus D."/>
            <person name="Ashrafi H."/>
            <person name="Zheng Z."/>
            <person name="Cheng S."/>
            <person name="Spooner D."/>
            <person name="Van Deynze A."/>
            <person name="Simon P."/>
        </authorList>
    </citation>
    <scope>NUCLEOTIDE SEQUENCE [LARGE SCALE GENOMIC DNA]</scope>
    <source>
        <tissue evidence="1">Leaf</tissue>
    </source>
</reference>
<dbReference type="Gramene" id="KZM97452">
    <property type="protein sequence ID" value="KZM97452"/>
    <property type="gene ID" value="DCAR_015186"/>
</dbReference>
<proteinExistence type="predicted"/>
<dbReference type="Proteomes" id="UP000077755">
    <property type="component" value="Chromosome 4"/>
</dbReference>
<sequence>MTVINDNLEEDLVPEAEEESKYDKQVKEAGEVPIRPCLFILSKQIKITDLPALTKELYLATSVFGDDLKSLGKLHIPTIWRQ</sequence>
<keyword evidence="3" id="KW-1185">Reference proteome</keyword>